<protein>
    <recommendedName>
        <fullName evidence="2">DUF7580 domain-containing protein</fullName>
    </recommendedName>
</protein>
<dbReference type="SUPFAM" id="SSF56112">
    <property type="entry name" value="Protein kinase-like (PK-like)"/>
    <property type="match status" value="1"/>
</dbReference>
<dbReference type="EMBL" id="DF977446">
    <property type="protein sequence ID" value="GAP82493.2"/>
    <property type="molecule type" value="Genomic_DNA"/>
</dbReference>
<dbReference type="OrthoDB" id="1911848at2759"/>
<dbReference type="Proteomes" id="UP000054516">
    <property type="component" value="Unassembled WGS sequence"/>
</dbReference>
<evidence type="ECO:0000313" key="3">
    <source>
        <dbReference type="EMBL" id="GAP82493.2"/>
    </source>
</evidence>
<evidence type="ECO:0000256" key="1">
    <source>
        <dbReference type="SAM" id="MobiDB-lite"/>
    </source>
</evidence>
<proteinExistence type="predicted"/>
<reference evidence="3" key="1">
    <citation type="submission" date="2016-03" db="EMBL/GenBank/DDBJ databases">
        <title>Draft genome sequence of Rosellinia necatrix.</title>
        <authorList>
            <person name="Kanematsu S."/>
        </authorList>
    </citation>
    <scope>NUCLEOTIDE SEQUENCE [LARGE SCALE GENOMIC DNA]</scope>
    <source>
        <strain evidence="3">W97</strain>
    </source>
</reference>
<dbReference type="Pfam" id="PF24476">
    <property type="entry name" value="DUF7580"/>
    <property type="match status" value="1"/>
</dbReference>
<keyword evidence="4" id="KW-1185">Reference proteome</keyword>
<dbReference type="InterPro" id="IPR056002">
    <property type="entry name" value="DUF7580"/>
</dbReference>
<dbReference type="PANTHER" id="PTHR37542">
    <property type="entry name" value="HELO DOMAIN-CONTAINING PROTEIN-RELATED"/>
    <property type="match status" value="1"/>
</dbReference>
<name>A0A1S7UH96_ROSNE</name>
<feature type="domain" description="DUF7580" evidence="2">
    <location>
        <begin position="344"/>
        <end position="539"/>
    </location>
</feature>
<dbReference type="PANTHER" id="PTHR37542:SF1">
    <property type="entry name" value="PRION-INHIBITION AND PROPAGATION HELO DOMAIN-CONTAINING PROTEIN"/>
    <property type="match status" value="1"/>
</dbReference>
<dbReference type="InterPro" id="IPR011009">
    <property type="entry name" value="Kinase-like_dom_sf"/>
</dbReference>
<dbReference type="OMA" id="PMLVEYR"/>
<dbReference type="STRING" id="77044.A0A1S7UH96"/>
<dbReference type="Gene3D" id="1.10.510.10">
    <property type="entry name" value="Transferase(Phosphotransferase) domain 1"/>
    <property type="match status" value="1"/>
</dbReference>
<evidence type="ECO:0000313" key="4">
    <source>
        <dbReference type="Proteomes" id="UP000054516"/>
    </source>
</evidence>
<feature type="region of interest" description="Disordered" evidence="1">
    <location>
        <begin position="112"/>
        <end position="132"/>
    </location>
</feature>
<dbReference type="AlphaFoldDB" id="A0A1S7UH96"/>
<sequence length="542" mass="61794">MDLLSVAGLTIAVLDQLWKIGDRTAELVSNFRDFDNDTKVLENKIRDENNRTRALHMLLFEPSSTYGGKSLFEQFDAEVQGQIHIFLEQATGVLGQAYELLCRRDENAASDKEPKATLTVSSPRPGSLTPLSGESSLATIRRLGSFQRLRWSLLDKKRVEVIVRDFSELNGRIHENIKLWCLGTSVGVNLQHLKRLENDHSSRALGFDVDARLQMATRLAQTIPMTLEQNDGLVQQRILDVKEYGDKFGVFTWEGKPVLVEYRSYAPESPVPIELDDRTRDLVDQLANLLHQPKEIVFRTPCCEGWVRQMQQNRVIFMFAIPETVDPTPVSLLKVLSVNDQAPPSLSQRFQLAVKLSRCISQLQLVKWVHESFRSENILFFPTLPNTEEPKGRLDLSEPWVLGFEFSRPETYFSQGLEDICFLRDIYRHPDRQRHPSQPFNKMHDIYALGVVLLEIGLWQEASSLEKSGFSRYPEPHAIKKHIIRHAEKRLGAKMGGGYQSVVLKCLQGSFDVANDTKEDLKLQQAFRAQVVDVLQKAADNI</sequence>
<feature type="compositionally biased region" description="Polar residues" evidence="1">
    <location>
        <begin position="118"/>
        <end position="132"/>
    </location>
</feature>
<organism evidence="3">
    <name type="scientific">Rosellinia necatrix</name>
    <name type="common">White root-rot fungus</name>
    <dbReference type="NCBI Taxonomy" id="77044"/>
    <lineage>
        <taxon>Eukaryota</taxon>
        <taxon>Fungi</taxon>
        <taxon>Dikarya</taxon>
        <taxon>Ascomycota</taxon>
        <taxon>Pezizomycotina</taxon>
        <taxon>Sordariomycetes</taxon>
        <taxon>Xylariomycetidae</taxon>
        <taxon>Xylariales</taxon>
        <taxon>Xylariaceae</taxon>
        <taxon>Rosellinia</taxon>
    </lineage>
</organism>
<gene>
    <name evidence="3" type="ORF">SAMD00023353_0100420</name>
</gene>
<accession>A0A1S7UH96</accession>
<evidence type="ECO:0000259" key="2">
    <source>
        <dbReference type="Pfam" id="PF24476"/>
    </source>
</evidence>